<dbReference type="InterPro" id="IPR036661">
    <property type="entry name" value="Luciferase-like_sf"/>
</dbReference>
<feature type="binding site" evidence="6">
    <location>
        <position position="152"/>
    </location>
    <ligand>
        <name>FMN</name>
        <dbReference type="ChEBI" id="CHEBI:58210"/>
    </ligand>
</feature>
<evidence type="ECO:0000256" key="5">
    <source>
        <dbReference type="ARBA" id="ARBA00033748"/>
    </source>
</evidence>
<keyword evidence="2 6" id="KW-0288">FMN</keyword>
<dbReference type="SUPFAM" id="SSF51679">
    <property type="entry name" value="Bacterial luciferase-like"/>
    <property type="match status" value="1"/>
</dbReference>
<dbReference type="PIRSF" id="PIRSF000337">
    <property type="entry name" value="NTA_MOA"/>
    <property type="match status" value="1"/>
</dbReference>
<organism evidence="8 9">
    <name type="scientific">Ancylobacter rudongensis</name>
    <dbReference type="NCBI Taxonomy" id="177413"/>
    <lineage>
        <taxon>Bacteria</taxon>
        <taxon>Pseudomonadati</taxon>
        <taxon>Pseudomonadota</taxon>
        <taxon>Alphaproteobacteria</taxon>
        <taxon>Hyphomicrobiales</taxon>
        <taxon>Xanthobacteraceae</taxon>
        <taxon>Ancylobacter</taxon>
    </lineage>
</organism>
<evidence type="ECO:0000256" key="2">
    <source>
        <dbReference type="ARBA" id="ARBA00022643"/>
    </source>
</evidence>
<keyword evidence="4 8" id="KW-0503">Monooxygenase</keyword>
<keyword evidence="3" id="KW-0560">Oxidoreductase</keyword>
<evidence type="ECO:0000256" key="3">
    <source>
        <dbReference type="ARBA" id="ARBA00023002"/>
    </source>
</evidence>
<dbReference type="AlphaFoldDB" id="A0A1G4SXD7"/>
<dbReference type="Pfam" id="PF00296">
    <property type="entry name" value="Bac_luciferase"/>
    <property type="match status" value="1"/>
</dbReference>
<sequence>MPHPFHLGLFLQGSSVQAWGQPWTGRIAETWMKPEFFLDAARSLERACFDYILLEDSSYIGESFAGSRAIYLHNGISVPRQDPSVVASLMAGATRHIGIVPTLATFAYPPFLLARLVATLDQVSGGRAGWNMVTGSSDFAARNFGLEKLTEHDLRYDMADEYIDLVDRLWKSWHPDALVADAESGMLVDHERVHQIDFKGKYYSSRGPLNCGPAPQGRPVIAQAGGSPRGREFASRHADTIVASVVGAPAMRAYRDDVRARMVGHGRDPDSCKVMFLVTPILAASMADARAIQAERRAAEARQTDLKMAFLGKITNIDFTKLDLDAPIGDLTTNGHQQLLDDFKKAAGNKTLRQAIVSFNHDGDGVELLGSPDDVAAQMGEVMQEVGGDGFLFSLPNLHRRTLAEIEDGLAPALQKRGLMRKAYAHEHFRDNLLEF</sequence>
<evidence type="ECO:0000256" key="1">
    <source>
        <dbReference type="ARBA" id="ARBA00022630"/>
    </source>
</evidence>
<comment type="similarity">
    <text evidence="5">Belongs to the NtaA/SnaA/DszA monooxygenase family.</text>
</comment>
<dbReference type="GO" id="GO:0004497">
    <property type="term" value="F:monooxygenase activity"/>
    <property type="evidence" value="ECO:0007669"/>
    <property type="project" value="UniProtKB-KW"/>
</dbReference>
<evidence type="ECO:0000313" key="8">
    <source>
        <dbReference type="EMBL" id="SCW73852.1"/>
    </source>
</evidence>
<keyword evidence="1 6" id="KW-0285">Flavoprotein</keyword>
<dbReference type="InterPro" id="IPR051260">
    <property type="entry name" value="Diverse_substr_monoxygenases"/>
</dbReference>
<dbReference type="RefSeq" id="WP_091440202.1">
    <property type="nucleotide sequence ID" value="NZ_FMTP01000003.1"/>
</dbReference>
<protein>
    <submittedName>
        <fullName evidence="8">FMN-dependent oxidoreductase, nitrilotriacetate monooxygenase family</fullName>
    </submittedName>
</protein>
<feature type="binding site" evidence="6">
    <location>
        <position position="156"/>
    </location>
    <ligand>
        <name>FMN</name>
        <dbReference type="ChEBI" id="CHEBI:58210"/>
    </ligand>
</feature>
<reference evidence="9" key="1">
    <citation type="submission" date="2016-10" db="EMBL/GenBank/DDBJ databases">
        <authorList>
            <person name="Varghese N."/>
            <person name="Submissions S."/>
        </authorList>
    </citation>
    <scope>NUCLEOTIDE SEQUENCE [LARGE SCALE GENOMIC DNA]</scope>
    <source>
        <strain evidence="9">CGMCC 1.1761</strain>
    </source>
</reference>
<dbReference type="PANTHER" id="PTHR30011:SF16">
    <property type="entry name" value="C2H2 FINGER DOMAIN TRANSCRIPTION FACTOR (EUROFUNG)-RELATED"/>
    <property type="match status" value="1"/>
</dbReference>
<feature type="binding site" evidence="6">
    <location>
        <position position="56"/>
    </location>
    <ligand>
        <name>FMN</name>
        <dbReference type="ChEBI" id="CHEBI:58210"/>
    </ligand>
</feature>
<dbReference type="PANTHER" id="PTHR30011">
    <property type="entry name" value="ALKANESULFONATE MONOOXYGENASE-RELATED"/>
    <property type="match status" value="1"/>
</dbReference>
<dbReference type="InterPro" id="IPR016215">
    <property type="entry name" value="NTA_MOA"/>
</dbReference>
<proteinExistence type="inferred from homology"/>
<dbReference type="Gene3D" id="3.20.20.30">
    <property type="entry name" value="Luciferase-like domain"/>
    <property type="match status" value="1"/>
</dbReference>
<dbReference type="Proteomes" id="UP000198889">
    <property type="component" value="Unassembled WGS sequence"/>
</dbReference>
<feature type="binding site" evidence="6">
    <location>
        <position position="227"/>
    </location>
    <ligand>
        <name>FMN</name>
        <dbReference type="ChEBI" id="CHEBI:58210"/>
    </ligand>
</feature>
<accession>A0A1G4SXD7</accession>
<feature type="binding site" evidence="6">
    <location>
        <position position="102"/>
    </location>
    <ligand>
        <name>FMN</name>
        <dbReference type="ChEBI" id="CHEBI:58210"/>
    </ligand>
</feature>
<name>A0A1G4SXD7_9HYPH</name>
<dbReference type="EMBL" id="FMTP01000003">
    <property type="protein sequence ID" value="SCW73852.1"/>
    <property type="molecule type" value="Genomic_DNA"/>
</dbReference>
<dbReference type="NCBIfam" id="TIGR03860">
    <property type="entry name" value="FMN_nitrolo"/>
    <property type="match status" value="1"/>
</dbReference>
<feature type="domain" description="Luciferase-like" evidence="7">
    <location>
        <begin position="30"/>
        <end position="389"/>
    </location>
</feature>
<gene>
    <name evidence="8" type="ORF">SAMN05660859_2611</name>
</gene>
<evidence type="ECO:0000256" key="4">
    <source>
        <dbReference type="ARBA" id="ARBA00023033"/>
    </source>
</evidence>
<dbReference type="GO" id="GO:0016705">
    <property type="term" value="F:oxidoreductase activity, acting on paired donors, with incorporation or reduction of molecular oxygen"/>
    <property type="evidence" value="ECO:0007669"/>
    <property type="project" value="InterPro"/>
</dbReference>
<dbReference type="InterPro" id="IPR011251">
    <property type="entry name" value="Luciferase-like_dom"/>
</dbReference>
<dbReference type="STRING" id="177413.SAMN05660859_2611"/>
<evidence type="ECO:0000313" key="9">
    <source>
        <dbReference type="Proteomes" id="UP000198889"/>
    </source>
</evidence>
<keyword evidence="9" id="KW-1185">Reference proteome</keyword>
<evidence type="ECO:0000256" key="6">
    <source>
        <dbReference type="PIRSR" id="PIRSR000337-1"/>
    </source>
</evidence>
<evidence type="ECO:0000259" key="7">
    <source>
        <dbReference type="Pfam" id="PF00296"/>
    </source>
</evidence>